<organism evidence="2 3">
    <name type="scientific">Rahnella sp. (strain Y9602)</name>
    <dbReference type="NCBI Taxonomy" id="2703885"/>
    <lineage>
        <taxon>Bacteria</taxon>
        <taxon>Pseudomonadati</taxon>
        <taxon>Pseudomonadota</taxon>
        <taxon>Gammaproteobacteria</taxon>
        <taxon>Enterobacterales</taxon>
        <taxon>Yersiniaceae</taxon>
        <taxon>Rahnella</taxon>
    </lineage>
</organism>
<dbReference type="AlphaFoldDB" id="A0A0H3FH25"/>
<dbReference type="Gene3D" id="3.10.180.10">
    <property type="entry name" value="2,3-Dihydroxybiphenyl 1,2-Dioxygenase, domain 1"/>
    <property type="match status" value="1"/>
</dbReference>
<evidence type="ECO:0000313" key="3">
    <source>
        <dbReference type="Proteomes" id="UP000007257"/>
    </source>
</evidence>
<reference evidence="2 3" key="2">
    <citation type="journal article" date="2012" name="J. Bacteriol.">
        <title>Complete Genome Sequence of Rahnella sp. Strain Y9602, a Gammaproteobacterium Isolate from Metal- and Radionuclide-Contaminated Soil.</title>
        <authorList>
            <person name="Martinez R.J."/>
            <person name="Bruce D."/>
            <person name="Detter C."/>
            <person name="Goodwin L.A."/>
            <person name="Han J."/>
            <person name="Han C.S."/>
            <person name="Held B."/>
            <person name="Land M.L."/>
            <person name="Mikhailova N."/>
            <person name="Nolan M."/>
            <person name="Pennacchio L."/>
            <person name="Pitluck S."/>
            <person name="Tapia R."/>
            <person name="Woyke T."/>
            <person name="Sobecky P.A."/>
        </authorList>
    </citation>
    <scope>NUCLEOTIDE SEQUENCE [LARGE SCALE GENOMIC DNA]</scope>
    <source>
        <strain evidence="2 3">Y9602</strain>
    </source>
</reference>
<sequence length="121" mass="13698">MTDYATPNLPSRNFEETQCFYGSFGFITTYVDDGWLIMTRGTLTLEFFLHTDLDPLTSWFSCCLRVDDADALFDAFMAAGIGQDKKSHPCIHLPKMQPFGLRMGAMIDIDGTLVRVIENEK</sequence>
<dbReference type="PROSITE" id="PS51819">
    <property type="entry name" value="VOC"/>
    <property type="match status" value="1"/>
</dbReference>
<dbReference type="InterPro" id="IPR029068">
    <property type="entry name" value="Glyas_Bleomycin-R_OHBP_Dase"/>
</dbReference>
<protein>
    <submittedName>
        <fullName evidence="2">Glyoxalase/bleomycin resistance protein/dioxygenase</fullName>
    </submittedName>
</protein>
<dbReference type="OrthoDB" id="6624781at2"/>
<proteinExistence type="predicted"/>
<evidence type="ECO:0000313" key="2">
    <source>
        <dbReference type="EMBL" id="ADW74167.1"/>
    </source>
</evidence>
<feature type="domain" description="VOC" evidence="1">
    <location>
        <begin position="1"/>
        <end position="119"/>
    </location>
</feature>
<dbReference type="RefSeq" id="WP_013575867.1">
    <property type="nucleotide sequence ID" value="NC_015061.1"/>
</dbReference>
<dbReference type="CDD" id="cd08350">
    <property type="entry name" value="BLMT_like"/>
    <property type="match status" value="1"/>
</dbReference>
<dbReference type="eggNOG" id="COG0346">
    <property type="taxonomic scope" value="Bacteria"/>
</dbReference>
<name>A0A0H3FH25_RAHSY</name>
<dbReference type="EMBL" id="CP002505">
    <property type="protein sequence ID" value="ADW74167.1"/>
    <property type="molecule type" value="Genomic_DNA"/>
</dbReference>
<evidence type="ECO:0000259" key="1">
    <source>
        <dbReference type="PROSITE" id="PS51819"/>
    </source>
</evidence>
<keyword evidence="2" id="KW-0223">Dioxygenase</keyword>
<gene>
    <name evidence="2" type="ordered locus">Rahaq_2560</name>
</gene>
<dbReference type="SUPFAM" id="SSF54593">
    <property type="entry name" value="Glyoxalase/Bleomycin resistance protein/Dihydroxybiphenyl dioxygenase"/>
    <property type="match status" value="1"/>
</dbReference>
<dbReference type="InterPro" id="IPR037523">
    <property type="entry name" value="VOC_core"/>
</dbReference>
<dbReference type="KEGG" id="rah:Rahaq_2560"/>
<dbReference type="Proteomes" id="UP000007257">
    <property type="component" value="Chromosome"/>
</dbReference>
<reference evidence="3" key="1">
    <citation type="submission" date="2011-01" db="EMBL/GenBank/DDBJ databases">
        <title>Complete sequence of chromosome of Rahnella sp. Y9602.</title>
        <authorList>
            <consortium name="US DOE Joint Genome Institute"/>
            <person name="Lucas S."/>
            <person name="Copeland A."/>
            <person name="Lapidus A."/>
            <person name="Cheng J.-F."/>
            <person name="Goodwin L."/>
            <person name="Pitluck S."/>
            <person name="Lu M."/>
            <person name="Detter J.C."/>
            <person name="Han C."/>
            <person name="Tapia R."/>
            <person name="Land M."/>
            <person name="Hauser L."/>
            <person name="Kyrpides N."/>
            <person name="Ivanova N."/>
            <person name="Ovchinnikova G."/>
            <person name="Pagani I."/>
            <person name="Sobecky P.A."/>
            <person name="Martinez R.J."/>
            <person name="Woyke T."/>
        </authorList>
    </citation>
    <scope>NUCLEOTIDE SEQUENCE [LARGE SCALE GENOMIC DNA]</scope>
    <source>
        <strain evidence="3">Y9602</strain>
    </source>
</reference>
<accession>A0A0H3FH25</accession>
<keyword evidence="2" id="KW-0560">Oxidoreductase</keyword>
<dbReference type="HOGENOM" id="CLU_046006_15_4_6"/>
<dbReference type="GO" id="GO:0051213">
    <property type="term" value="F:dioxygenase activity"/>
    <property type="evidence" value="ECO:0007669"/>
    <property type="project" value="UniProtKB-KW"/>
</dbReference>